<dbReference type="Pfam" id="PF03184">
    <property type="entry name" value="DDE_1"/>
    <property type="match status" value="1"/>
</dbReference>
<comment type="caution">
    <text evidence="3">The sequence shown here is derived from an EMBL/GenBank/DDBJ whole genome shotgun (WGS) entry which is preliminary data.</text>
</comment>
<dbReference type="GO" id="GO:0003676">
    <property type="term" value="F:nucleic acid binding"/>
    <property type="evidence" value="ECO:0007669"/>
    <property type="project" value="InterPro"/>
</dbReference>
<proteinExistence type="predicted"/>
<dbReference type="EMBL" id="BLAL01000009">
    <property type="protein sequence ID" value="GES73664.1"/>
    <property type="molecule type" value="Genomic_DNA"/>
</dbReference>
<feature type="region of interest" description="Disordered" evidence="1">
    <location>
        <begin position="189"/>
        <end position="219"/>
    </location>
</feature>
<dbReference type="OrthoDB" id="2426885at2759"/>
<name>A0A8H3KTQ5_9GLOM</name>
<protein>
    <submittedName>
        <fullName evidence="3">Pogo transposable element with KRAB domain</fullName>
    </submittedName>
</protein>
<sequence>MHGGRNPHYPELEQELTKRIQYNYPLQFIGNMDETSVAFDLPSSYTIEKRDFYTISIKTTGHERSTFTVILGYMANGFKLLPVVIFKLKNTPQRSFSDENIWSKRADNSLLNSRLLLVLDSFCDHLVDSVKEKLNEEATNMTVISGGLTSKLQLLDVAVNKSFKSFVVNTNGTEDNEIFDYDNLIINEDKENDDGSNSNNELEDDDENEEQEFNNWDEI</sequence>
<reference evidence="3" key="1">
    <citation type="submission" date="2019-10" db="EMBL/GenBank/DDBJ databases">
        <title>Conservation and host-specific expression of non-tandemly repeated heterogenous ribosome RNA gene in arbuscular mycorrhizal fungi.</title>
        <authorList>
            <person name="Maeda T."/>
            <person name="Kobayashi Y."/>
            <person name="Nakagawa T."/>
            <person name="Ezawa T."/>
            <person name="Yamaguchi K."/>
            <person name="Bino T."/>
            <person name="Nishimoto Y."/>
            <person name="Shigenobu S."/>
            <person name="Kawaguchi M."/>
        </authorList>
    </citation>
    <scope>NUCLEOTIDE SEQUENCE</scope>
    <source>
        <strain evidence="3">HR1</strain>
    </source>
</reference>
<evidence type="ECO:0000313" key="4">
    <source>
        <dbReference type="Proteomes" id="UP000615446"/>
    </source>
</evidence>
<feature type="compositionally biased region" description="Acidic residues" evidence="1">
    <location>
        <begin position="201"/>
        <end position="219"/>
    </location>
</feature>
<accession>A0A8H3KTQ5</accession>
<evidence type="ECO:0000259" key="2">
    <source>
        <dbReference type="Pfam" id="PF03184"/>
    </source>
</evidence>
<gene>
    <name evidence="3" type="ORF">RCL2_000118400</name>
</gene>
<dbReference type="AlphaFoldDB" id="A0A8H3KTQ5"/>
<dbReference type="Proteomes" id="UP000615446">
    <property type="component" value="Unassembled WGS sequence"/>
</dbReference>
<evidence type="ECO:0000256" key="1">
    <source>
        <dbReference type="SAM" id="MobiDB-lite"/>
    </source>
</evidence>
<organism evidence="3 4">
    <name type="scientific">Rhizophagus clarus</name>
    <dbReference type="NCBI Taxonomy" id="94130"/>
    <lineage>
        <taxon>Eukaryota</taxon>
        <taxon>Fungi</taxon>
        <taxon>Fungi incertae sedis</taxon>
        <taxon>Mucoromycota</taxon>
        <taxon>Glomeromycotina</taxon>
        <taxon>Glomeromycetes</taxon>
        <taxon>Glomerales</taxon>
        <taxon>Glomeraceae</taxon>
        <taxon>Rhizophagus</taxon>
    </lineage>
</organism>
<dbReference type="InterPro" id="IPR004875">
    <property type="entry name" value="DDE_SF_endonuclease_dom"/>
</dbReference>
<feature type="domain" description="DDE-1" evidence="2">
    <location>
        <begin position="101"/>
        <end position="165"/>
    </location>
</feature>
<evidence type="ECO:0000313" key="3">
    <source>
        <dbReference type="EMBL" id="GES73664.1"/>
    </source>
</evidence>